<dbReference type="AlphaFoldDB" id="A0A0L0HHY1"/>
<dbReference type="FunCoup" id="A0A0L0HHY1">
    <property type="interactions" value="267"/>
</dbReference>
<dbReference type="EMBL" id="KQ257456">
    <property type="protein sequence ID" value="KND00470.1"/>
    <property type="molecule type" value="Genomic_DNA"/>
</dbReference>
<dbReference type="InParanoid" id="A0A0L0HHY1"/>
<dbReference type="GO" id="GO:0043548">
    <property type="term" value="F:phosphatidylinositol 3-kinase binding"/>
    <property type="evidence" value="ECO:0007669"/>
    <property type="project" value="TreeGrafter"/>
</dbReference>
<dbReference type="GO" id="GO:0034271">
    <property type="term" value="C:phosphatidylinositol 3-kinase complex, class III, type I"/>
    <property type="evidence" value="ECO:0007669"/>
    <property type="project" value="TreeGrafter"/>
</dbReference>
<organism evidence="6 7">
    <name type="scientific">Spizellomyces punctatus (strain DAOM BR117)</name>
    <dbReference type="NCBI Taxonomy" id="645134"/>
    <lineage>
        <taxon>Eukaryota</taxon>
        <taxon>Fungi</taxon>
        <taxon>Fungi incertae sedis</taxon>
        <taxon>Chytridiomycota</taxon>
        <taxon>Chytridiomycota incertae sedis</taxon>
        <taxon>Chytridiomycetes</taxon>
        <taxon>Spizellomycetales</taxon>
        <taxon>Spizellomycetaceae</taxon>
        <taxon>Spizellomyces</taxon>
    </lineage>
</organism>
<evidence type="ECO:0000256" key="3">
    <source>
        <dbReference type="SAM" id="MobiDB-lite"/>
    </source>
</evidence>
<evidence type="ECO:0000313" key="7">
    <source>
        <dbReference type="Proteomes" id="UP000053201"/>
    </source>
</evidence>
<dbReference type="InterPro" id="IPR038274">
    <property type="entry name" value="Atg6/Beclin_C_sf"/>
</dbReference>
<dbReference type="InterPro" id="IPR041691">
    <property type="entry name" value="Atg6/beclin_CC"/>
</dbReference>
<feature type="coiled-coil region" evidence="2">
    <location>
        <begin position="170"/>
        <end position="280"/>
    </location>
</feature>
<dbReference type="GeneID" id="27688216"/>
<accession>A0A0L0HHY1</accession>
<dbReference type="GO" id="GO:0000045">
    <property type="term" value="P:autophagosome assembly"/>
    <property type="evidence" value="ECO:0007669"/>
    <property type="project" value="TreeGrafter"/>
</dbReference>
<comment type="similarity">
    <text evidence="1">Belongs to the beclin family.</text>
</comment>
<evidence type="ECO:0000256" key="2">
    <source>
        <dbReference type="SAM" id="Coils"/>
    </source>
</evidence>
<evidence type="ECO:0000259" key="5">
    <source>
        <dbReference type="Pfam" id="PF17675"/>
    </source>
</evidence>
<feature type="region of interest" description="Disordered" evidence="3">
    <location>
        <begin position="67"/>
        <end position="94"/>
    </location>
</feature>
<dbReference type="GO" id="GO:0000407">
    <property type="term" value="C:phagophore assembly site"/>
    <property type="evidence" value="ECO:0007669"/>
    <property type="project" value="TreeGrafter"/>
</dbReference>
<evidence type="ECO:0000313" key="6">
    <source>
        <dbReference type="EMBL" id="KND00470.1"/>
    </source>
</evidence>
<dbReference type="eggNOG" id="KOG2751">
    <property type="taxonomic scope" value="Eukaryota"/>
</dbReference>
<dbReference type="Proteomes" id="UP000053201">
    <property type="component" value="Unassembled WGS sequence"/>
</dbReference>
<evidence type="ECO:0000256" key="1">
    <source>
        <dbReference type="ARBA" id="ARBA00005965"/>
    </source>
</evidence>
<name>A0A0L0HHY1_SPIPD</name>
<dbReference type="GO" id="GO:0034272">
    <property type="term" value="C:phosphatidylinositol 3-kinase complex, class III, type II"/>
    <property type="evidence" value="ECO:0007669"/>
    <property type="project" value="TreeGrafter"/>
</dbReference>
<dbReference type="Pfam" id="PF17675">
    <property type="entry name" value="APG6_N"/>
    <property type="match status" value="1"/>
</dbReference>
<dbReference type="OMA" id="EWDVYKA"/>
<dbReference type="GO" id="GO:0045324">
    <property type="term" value="P:late endosome to vacuole transport"/>
    <property type="evidence" value="ECO:0007669"/>
    <property type="project" value="TreeGrafter"/>
</dbReference>
<dbReference type="GO" id="GO:0006995">
    <property type="term" value="P:cellular response to nitrogen starvation"/>
    <property type="evidence" value="ECO:0007669"/>
    <property type="project" value="TreeGrafter"/>
</dbReference>
<dbReference type="RefSeq" id="XP_016608509.1">
    <property type="nucleotide sequence ID" value="XM_016753020.1"/>
</dbReference>
<proteinExistence type="inferred from homology"/>
<dbReference type="PANTHER" id="PTHR12768">
    <property type="entry name" value="BECLIN 1"/>
    <property type="match status" value="1"/>
</dbReference>
<keyword evidence="7" id="KW-1185">Reference proteome</keyword>
<dbReference type="GO" id="GO:0030674">
    <property type="term" value="F:protein-macromolecule adaptor activity"/>
    <property type="evidence" value="ECO:0007669"/>
    <property type="project" value="TreeGrafter"/>
</dbReference>
<feature type="domain" description="Atg6/beclin coiled-coil" evidence="5">
    <location>
        <begin position="160"/>
        <end position="288"/>
    </location>
</feature>
<protein>
    <submittedName>
        <fullName evidence="6">Uncharacterized protein</fullName>
    </submittedName>
</protein>
<dbReference type="STRING" id="645134.A0A0L0HHY1"/>
<dbReference type="InterPro" id="IPR040455">
    <property type="entry name" value="Atg6_BARA"/>
</dbReference>
<dbReference type="GO" id="GO:0000423">
    <property type="term" value="P:mitophagy"/>
    <property type="evidence" value="ECO:0007669"/>
    <property type="project" value="TreeGrafter"/>
</dbReference>
<sequence length="477" mass="54094">MLVAQHGAIRRSTMERWGPSDFMLASYFCCSCSQPIKLDPSLLENIPYEEAVATVVENGSQISPQIMEGSTPSLNHGTRSFHPTPSSVNRKGSGNKLSIPIQESFVMLSKSQVSPLLVAPQRGSKGGTAEDQQRGSLSHRLKTAGKLFDLISHVSQVDHPLCQDCADELIIKLEKRLSEVRKEKEAYEAYLATLVADEEAGEGRRVTEADVVMLKEQERNALDVLKDLEKEKVALKEELEVAKTELEEVDALKLNYWQEINSLQDELQKYYNERDSVNLNYEYVSNQLEKLKKTNVYNDTFRIWHDGPFGTINGFRMGRLPNQPVDWSEINAAMGQALLLLDTMASKLNFTFKGYRLVPMGSFSRIEKTDGDKGVHELYGSGDLKGMLFWNRRFDNALVSFLNCLQQIGDYAEQRDPKFRLPYRISKDKIGDTSIRLQFNQDEAWTKALKYMLIDLKWILAFCCTRMNTRASSSSAI</sequence>
<feature type="domain" description="Atg6 BARA" evidence="4">
    <location>
        <begin position="291"/>
        <end position="464"/>
    </location>
</feature>
<dbReference type="VEuPathDB" id="FungiDB:SPPG_04786"/>
<gene>
    <name evidence="6" type="ORF">SPPG_04786</name>
</gene>
<dbReference type="Pfam" id="PF04111">
    <property type="entry name" value="APG6"/>
    <property type="match status" value="1"/>
</dbReference>
<dbReference type="InterPro" id="IPR007243">
    <property type="entry name" value="Atg6/Beclin"/>
</dbReference>
<dbReference type="Gene3D" id="1.10.418.40">
    <property type="entry name" value="Autophagy protein 6/Beclin 1"/>
    <property type="match status" value="1"/>
</dbReference>
<keyword evidence="2" id="KW-0175">Coiled coil</keyword>
<reference evidence="6 7" key="1">
    <citation type="submission" date="2009-08" db="EMBL/GenBank/DDBJ databases">
        <title>The Genome Sequence of Spizellomyces punctatus strain DAOM BR117.</title>
        <authorList>
            <consortium name="The Broad Institute Genome Sequencing Platform"/>
            <person name="Russ C."/>
            <person name="Cuomo C."/>
            <person name="Shea T."/>
            <person name="Young S.K."/>
            <person name="Zeng Q."/>
            <person name="Koehrsen M."/>
            <person name="Haas B."/>
            <person name="Borodovsky M."/>
            <person name="Guigo R."/>
            <person name="Alvarado L."/>
            <person name="Berlin A."/>
            <person name="Bochicchio J."/>
            <person name="Borenstein D."/>
            <person name="Chapman S."/>
            <person name="Chen Z."/>
            <person name="Engels R."/>
            <person name="Freedman E."/>
            <person name="Gellesch M."/>
            <person name="Goldberg J."/>
            <person name="Griggs A."/>
            <person name="Gujja S."/>
            <person name="Heiman D."/>
            <person name="Hepburn T."/>
            <person name="Howarth C."/>
            <person name="Jen D."/>
            <person name="Larson L."/>
            <person name="Lewis B."/>
            <person name="Mehta T."/>
            <person name="Park D."/>
            <person name="Pearson M."/>
            <person name="Roberts A."/>
            <person name="Saif S."/>
            <person name="Shenoy N."/>
            <person name="Sisk P."/>
            <person name="Stolte C."/>
            <person name="Sykes S."/>
            <person name="Thomson T."/>
            <person name="Walk T."/>
            <person name="White J."/>
            <person name="Yandava C."/>
            <person name="Burger G."/>
            <person name="Gray M.W."/>
            <person name="Holland P.W.H."/>
            <person name="King N."/>
            <person name="Lang F.B.F."/>
            <person name="Roger A.J."/>
            <person name="Ruiz-Trillo I."/>
            <person name="Lander E."/>
            <person name="Nusbaum C."/>
        </authorList>
    </citation>
    <scope>NUCLEOTIDE SEQUENCE [LARGE SCALE GENOMIC DNA]</scope>
    <source>
        <strain evidence="6 7">DAOM BR117</strain>
    </source>
</reference>
<dbReference type="OrthoDB" id="20368at2759"/>
<dbReference type="PANTHER" id="PTHR12768:SF4">
    <property type="entry name" value="BECLIN-1"/>
    <property type="match status" value="1"/>
</dbReference>
<evidence type="ECO:0000259" key="4">
    <source>
        <dbReference type="Pfam" id="PF04111"/>
    </source>
</evidence>